<organism evidence="2">
    <name type="scientific">Poeciliopsis prolifica</name>
    <name type="common">blackstripe livebearer</name>
    <dbReference type="NCBI Taxonomy" id="188132"/>
    <lineage>
        <taxon>Eukaryota</taxon>
        <taxon>Metazoa</taxon>
        <taxon>Chordata</taxon>
        <taxon>Craniata</taxon>
        <taxon>Vertebrata</taxon>
        <taxon>Euteleostomi</taxon>
        <taxon>Actinopterygii</taxon>
        <taxon>Neopterygii</taxon>
        <taxon>Teleostei</taxon>
        <taxon>Neoteleostei</taxon>
        <taxon>Acanthomorphata</taxon>
        <taxon>Ovalentaria</taxon>
        <taxon>Atherinomorphae</taxon>
        <taxon>Cyprinodontiformes</taxon>
        <taxon>Poeciliidae</taxon>
        <taxon>Poeciliinae</taxon>
        <taxon>Poeciliopsis</taxon>
    </lineage>
</organism>
<name>A0A0S7ETC0_9TELE</name>
<sequence>MLLQLFLCRKIELVMAYGSALSPILPVSLGYRTLIPRSNTEVADNTILLPSIHFPSFQWPEQLQFMASCARAGSSLPPAAKETMRLCQMAAQSMCGHACYGVRDLQGGAELPQWFTDVEQEIQG</sequence>
<dbReference type="AlphaFoldDB" id="A0A0S7ETC0"/>
<gene>
    <name evidence="2" type="primary">PPUP8780</name>
</gene>
<protein>
    <submittedName>
        <fullName evidence="2">PPUP8780</fullName>
    </submittedName>
</protein>
<reference evidence="2" key="1">
    <citation type="submission" date="2014-12" db="EMBL/GenBank/DDBJ databases">
        <title>Parallel Evolution in Life History Adaptation Evident in the Tissue-Specific Poeciliopsis prolifica transcriptome.</title>
        <authorList>
            <person name="Jue N.K."/>
            <person name="Foley R.J."/>
            <person name="Obergfell C."/>
            <person name="Reznick D.N."/>
            <person name="O'Neill R.J."/>
            <person name="O'Neill M.J."/>
        </authorList>
    </citation>
    <scope>NUCLEOTIDE SEQUENCE</scope>
</reference>
<evidence type="ECO:0000256" key="1">
    <source>
        <dbReference type="SAM" id="SignalP"/>
    </source>
</evidence>
<feature type="signal peptide" evidence="1">
    <location>
        <begin position="1"/>
        <end position="16"/>
    </location>
</feature>
<proteinExistence type="predicted"/>
<feature type="chain" id="PRO_5006635041" evidence="1">
    <location>
        <begin position="17"/>
        <end position="124"/>
    </location>
</feature>
<accession>A0A0S7ETC0</accession>
<feature type="non-terminal residue" evidence="2">
    <location>
        <position position="124"/>
    </location>
</feature>
<evidence type="ECO:0000313" key="2">
    <source>
        <dbReference type="EMBL" id="JAO05533.1"/>
    </source>
</evidence>
<keyword evidence="1" id="KW-0732">Signal</keyword>
<dbReference type="EMBL" id="GBYX01476144">
    <property type="protein sequence ID" value="JAO05533.1"/>
    <property type="molecule type" value="Transcribed_RNA"/>
</dbReference>